<organism evidence="9 10">
    <name type="scientific">Mycolicibacter virginiensis</name>
    <dbReference type="NCBI Taxonomy" id="1795032"/>
    <lineage>
        <taxon>Bacteria</taxon>
        <taxon>Bacillati</taxon>
        <taxon>Actinomycetota</taxon>
        <taxon>Actinomycetes</taxon>
        <taxon>Mycobacteriales</taxon>
        <taxon>Mycobacteriaceae</taxon>
        <taxon>Mycolicibacter</taxon>
    </lineage>
</organism>
<protein>
    <submittedName>
        <fullName evidence="9">Cytochrome P450</fullName>
    </submittedName>
</protein>
<accession>A0A9X7IQT4</accession>
<evidence type="ECO:0000256" key="8">
    <source>
        <dbReference type="RuleBase" id="RU000461"/>
    </source>
</evidence>
<dbReference type="InterPro" id="IPR017972">
    <property type="entry name" value="Cyt_P450_CS"/>
</dbReference>
<dbReference type="GO" id="GO:0008395">
    <property type="term" value="F:steroid hydroxylase activity"/>
    <property type="evidence" value="ECO:0007669"/>
    <property type="project" value="TreeGrafter"/>
</dbReference>
<evidence type="ECO:0000256" key="5">
    <source>
        <dbReference type="ARBA" id="ARBA00023002"/>
    </source>
</evidence>
<dbReference type="Gene3D" id="1.10.630.10">
    <property type="entry name" value="Cytochrome P450"/>
    <property type="match status" value="1"/>
</dbReference>
<evidence type="ECO:0000256" key="3">
    <source>
        <dbReference type="ARBA" id="ARBA00022617"/>
    </source>
</evidence>
<evidence type="ECO:0000313" key="10">
    <source>
        <dbReference type="Proteomes" id="UP000237911"/>
    </source>
</evidence>
<dbReference type="PROSITE" id="PS00086">
    <property type="entry name" value="CYTOCHROME_P450"/>
    <property type="match status" value="1"/>
</dbReference>
<dbReference type="PANTHER" id="PTHR46696">
    <property type="entry name" value="P450, PUTATIVE (EUROFUNG)-RELATED"/>
    <property type="match status" value="1"/>
</dbReference>
<reference evidence="9 10" key="1">
    <citation type="submission" date="2018-02" db="EMBL/GenBank/DDBJ databases">
        <title>Draft genome sequence of Mycobacterium virginiense isolated from mud of a swine farm in Japan.</title>
        <authorList>
            <person name="Ohya K."/>
        </authorList>
    </citation>
    <scope>NUCLEOTIDE SEQUENCE [LARGE SCALE GENOMIC DNA]</scope>
    <source>
        <strain evidence="9 10">GF75</strain>
    </source>
</reference>
<dbReference type="Proteomes" id="UP000237911">
    <property type="component" value="Unassembled WGS sequence"/>
</dbReference>
<dbReference type="EMBL" id="PUEV01000015">
    <property type="protein sequence ID" value="PQM53384.1"/>
    <property type="molecule type" value="Genomic_DNA"/>
</dbReference>
<dbReference type="InterPro" id="IPR036396">
    <property type="entry name" value="Cyt_P450_sf"/>
</dbReference>
<dbReference type="InterPro" id="IPR001128">
    <property type="entry name" value="Cyt_P450"/>
</dbReference>
<evidence type="ECO:0000256" key="7">
    <source>
        <dbReference type="ARBA" id="ARBA00023033"/>
    </source>
</evidence>
<keyword evidence="4 8" id="KW-0479">Metal-binding</keyword>
<evidence type="ECO:0000256" key="6">
    <source>
        <dbReference type="ARBA" id="ARBA00023004"/>
    </source>
</evidence>
<dbReference type="SUPFAM" id="SSF48264">
    <property type="entry name" value="Cytochrome P450"/>
    <property type="match status" value="1"/>
</dbReference>
<dbReference type="GO" id="GO:0006707">
    <property type="term" value="P:cholesterol catabolic process"/>
    <property type="evidence" value="ECO:0007669"/>
    <property type="project" value="TreeGrafter"/>
</dbReference>
<dbReference type="GO" id="GO:0036199">
    <property type="term" value="F:cholest-4-en-3-one 26-monooxygenase activity"/>
    <property type="evidence" value="ECO:0007669"/>
    <property type="project" value="TreeGrafter"/>
</dbReference>
<keyword evidence="5 8" id="KW-0560">Oxidoreductase</keyword>
<keyword evidence="10" id="KW-1185">Reference proteome</keyword>
<dbReference type="RefSeq" id="WP_046285262.1">
    <property type="nucleotide sequence ID" value="NZ_CP092430.2"/>
</dbReference>
<dbReference type="GO" id="GO:0020037">
    <property type="term" value="F:heme binding"/>
    <property type="evidence" value="ECO:0007669"/>
    <property type="project" value="InterPro"/>
</dbReference>
<name>A0A9X7IQT4_9MYCO</name>
<comment type="cofactor">
    <cofactor evidence="1">
        <name>heme</name>
        <dbReference type="ChEBI" id="CHEBI:30413"/>
    </cofactor>
</comment>
<proteinExistence type="inferred from homology"/>
<dbReference type="PRINTS" id="PR00359">
    <property type="entry name" value="BP450"/>
</dbReference>
<gene>
    <name evidence="9" type="ORF">C5U48_04290</name>
</gene>
<evidence type="ECO:0000256" key="4">
    <source>
        <dbReference type="ARBA" id="ARBA00022723"/>
    </source>
</evidence>
<dbReference type="InterPro" id="IPR002397">
    <property type="entry name" value="Cyt_P450_B"/>
</dbReference>
<sequence length="405" mass="44801">MITTAPDQATFIPRGGESWRDPWPMYAALREYDPVHQVVPEHSPHNDYWVLSRYADVSAAARDWETFSSAQGLTIDYGEMERLGLAEERAPLVMLDPPAHSEFRRVVHKGFTPRQIVTIEPAVREFAAERIERLRAQGGGDIVAELFKPLANMVVAHYLGVPEADRSRFNDWADNIVEANATGTQAGAVDAIVELFGYFTELVERRKQDPGDDTVSHLIALGFGSDADSLGRVLGWAFTMIAGGNDTIIGMLGGSAQLLTEHRDQRSQLIADPSSITAAVEEFLRLTSPVQGLARLTTRDVHIDGVTIPAGRKTLLLYASANRDSRQYGPDADQLDVHRKPQGILSFSQGNHHCIGNTAARMQSRVVLEELLARCPDFHVDCDAIEYAEGMYVRRPDRLAFVPEA</sequence>
<evidence type="ECO:0000256" key="1">
    <source>
        <dbReference type="ARBA" id="ARBA00001971"/>
    </source>
</evidence>
<keyword evidence="7 8" id="KW-0503">Monooxygenase</keyword>
<dbReference type="PANTHER" id="PTHR46696:SF4">
    <property type="entry name" value="BIOTIN BIOSYNTHESIS CYTOCHROME P450"/>
    <property type="match status" value="1"/>
</dbReference>
<dbReference type="AlphaFoldDB" id="A0A9X7IQT4"/>
<keyword evidence="3 8" id="KW-0349">Heme</keyword>
<dbReference type="Pfam" id="PF00067">
    <property type="entry name" value="p450"/>
    <property type="match status" value="1"/>
</dbReference>
<evidence type="ECO:0000313" key="9">
    <source>
        <dbReference type="EMBL" id="PQM53384.1"/>
    </source>
</evidence>
<comment type="similarity">
    <text evidence="2 8">Belongs to the cytochrome P450 family.</text>
</comment>
<dbReference type="GO" id="GO:0005506">
    <property type="term" value="F:iron ion binding"/>
    <property type="evidence" value="ECO:0007669"/>
    <property type="project" value="InterPro"/>
</dbReference>
<comment type="caution">
    <text evidence="9">The sequence shown here is derived from an EMBL/GenBank/DDBJ whole genome shotgun (WGS) entry which is preliminary data.</text>
</comment>
<keyword evidence="6 8" id="KW-0408">Iron</keyword>
<dbReference type="FunFam" id="1.10.630.10:FF:000018">
    <property type="entry name" value="Cytochrome P450 monooxygenase"/>
    <property type="match status" value="1"/>
</dbReference>
<evidence type="ECO:0000256" key="2">
    <source>
        <dbReference type="ARBA" id="ARBA00010617"/>
    </source>
</evidence>